<dbReference type="OrthoDB" id="9796789at2"/>
<sequence length="295" mass="30669">MTVIGTNVSAMRASTASSRAEMGLSKAIERLSTGQRINSASDDAAGLAIATRMTSEVRGLNMAMRNANDGISLAQTAEGGMNEVTNMLQRMRELAVQSANGTLSDGDRTNLQAEVTQLIGQIGDISSRTDFNGVKLLNGSNASVAIQTGSKAGESVSVSLTSVAAADLKQFKVDGVTQETFKAADTTTDVDAKVSNINISYGVGAQAALGILDAALNTVTTAQANLGASQNRLQATVSSLTDRVTNISESRSRIQDADFSAESTQLAKFQILNQASTAMLAQANQSQQGVLSLLR</sequence>
<evidence type="ECO:0000313" key="7">
    <source>
        <dbReference type="Proteomes" id="UP000321129"/>
    </source>
</evidence>
<evidence type="ECO:0000313" key="6">
    <source>
        <dbReference type="EMBL" id="TXC68763.1"/>
    </source>
</evidence>
<feature type="domain" description="Flagellin C-terminal" evidence="5">
    <location>
        <begin position="210"/>
        <end position="294"/>
    </location>
</feature>
<evidence type="ECO:0000256" key="1">
    <source>
        <dbReference type="ARBA" id="ARBA00005709"/>
    </source>
</evidence>
<dbReference type="RefSeq" id="WP_147122717.1">
    <property type="nucleotide sequence ID" value="NZ_VOPY01000002.1"/>
</dbReference>
<dbReference type="InterPro" id="IPR046358">
    <property type="entry name" value="Flagellin_C"/>
</dbReference>
<dbReference type="AlphaFoldDB" id="A0A5C6U6Y0"/>
<keyword evidence="7" id="KW-1185">Reference proteome</keyword>
<dbReference type="InterPro" id="IPR001029">
    <property type="entry name" value="Flagellin_N"/>
</dbReference>
<comment type="function">
    <text evidence="3">Flagellin is the subunit protein which polymerizes to form the filaments of bacterial flagella.</text>
</comment>
<keyword evidence="6" id="KW-0966">Cell projection</keyword>
<name>A0A5C6U6Y0_9SPHN</name>
<evidence type="ECO:0000256" key="3">
    <source>
        <dbReference type="RuleBase" id="RU362073"/>
    </source>
</evidence>
<dbReference type="GO" id="GO:0005576">
    <property type="term" value="C:extracellular region"/>
    <property type="evidence" value="ECO:0007669"/>
    <property type="project" value="UniProtKB-SubCell"/>
</dbReference>
<comment type="subcellular location">
    <subcellularLocation>
        <location evidence="3">Secreted</location>
    </subcellularLocation>
    <subcellularLocation>
        <location evidence="3">Bacterial flagellum</location>
    </subcellularLocation>
</comment>
<dbReference type="PRINTS" id="PR00207">
    <property type="entry name" value="FLAGELLIN"/>
</dbReference>
<dbReference type="InterPro" id="IPR001492">
    <property type="entry name" value="Flagellin"/>
</dbReference>
<reference evidence="6 7" key="1">
    <citation type="submission" date="2019-08" db="EMBL/GenBank/DDBJ databases">
        <title>Sphingorhabdus soil sp. nov., isolated from arctic soil.</title>
        <authorList>
            <person name="Liu Y."/>
        </authorList>
    </citation>
    <scope>NUCLEOTIDE SEQUENCE [LARGE SCALE GENOMIC DNA]</scope>
    <source>
        <strain evidence="6 7">D-2Q-5-6</strain>
    </source>
</reference>
<comment type="caution">
    <text evidence="6">The sequence shown here is derived from an EMBL/GenBank/DDBJ whole genome shotgun (WGS) entry which is preliminary data.</text>
</comment>
<dbReference type="EMBL" id="VOPY01000002">
    <property type="protein sequence ID" value="TXC68763.1"/>
    <property type="molecule type" value="Genomic_DNA"/>
</dbReference>
<dbReference type="PANTHER" id="PTHR42792:SF2">
    <property type="entry name" value="FLAGELLIN"/>
    <property type="match status" value="1"/>
</dbReference>
<dbReference type="Gene3D" id="1.20.1330.10">
    <property type="entry name" value="f41 fragment of flagellin, N-terminal domain"/>
    <property type="match status" value="1"/>
</dbReference>
<dbReference type="Pfam" id="PF00700">
    <property type="entry name" value="Flagellin_C"/>
    <property type="match status" value="1"/>
</dbReference>
<gene>
    <name evidence="6" type="ORF">FSZ31_07225</name>
</gene>
<comment type="similarity">
    <text evidence="1 3">Belongs to the bacterial flagellin family.</text>
</comment>
<keyword evidence="2 3" id="KW-0975">Bacterial flagellum</keyword>
<evidence type="ECO:0000259" key="5">
    <source>
        <dbReference type="Pfam" id="PF00700"/>
    </source>
</evidence>
<keyword evidence="6" id="KW-0969">Cilium</keyword>
<organism evidence="6 7">
    <name type="scientific">Flavisphingopyxis soli</name>
    <dbReference type="NCBI Taxonomy" id="2601267"/>
    <lineage>
        <taxon>Bacteria</taxon>
        <taxon>Pseudomonadati</taxon>
        <taxon>Pseudomonadota</taxon>
        <taxon>Alphaproteobacteria</taxon>
        <taxon>Sphingomonadales</taxon>
        <taxon>Sphingopyxidaceae</taxon>
        <taxon>Flavisphingopyxis</taxon>
    </lineage>
</organism>
<dbReference type="GO" id="GO:0009288">
    <property type="term" value="C:bacterial-type flagellum"/>
    <property type="evidence" value="ECO:0007669"/>
    <property type="project" value="UniProtKB-SubCell"/>
</dbReference>
<evidence type="ECO:0000256" key="2">
    <source>
        <dbReference type="ARBA" id="ARBA00023143"/>
    </source>
</evidence>
<dbReference type="SUPFAM" id="SSF64518">
    <property type="entry name" value="Phase 1 flagellin"/>
    <property type="match status" value="1"/>
</dbReference>
<dbReference type="PANTHER" id="PTHR42792">
    <property type="entry name" value="FLAGELLIN"/>
    <property type="match status" value="1"/>
</dbReference>
<keyword evidence="6" id="KW-0282">Flagellum</keyword>
<dbReference type="Proteomes" id="UP000321129">
    <property type="component" value="Unassembled WGS sequence"/>
</dbReference>
<proteinExistence type="inferred from homology"/>
<dbReference type="GO" id="GO:0005198">
    <property type="term" value="F:structural molecule activity"/>
    <property type="evidence" value="ECO:0007669"/>
    <property type="project" value="UniProtKB-UniRule"/>
</dbReference>
<dbReference type="Pfam" id="PF00669">
    <property type="entry name" value="Flagellin_N"/>
    <property type="match status" value="1"/>
</dbReference>
<accession>A0A5C6U6Y0</accession>
<protein>
    <recommendedName>
        <fullName evidence="3">Flagellin</fullName>
    </recommendedName>
</protein>
<feature type="domain" description="Flagellin N-terminal" evidence="4">
    <location>
        <begin position="4"/>
        <end position="141"/>
    </location>
</feature>
<evidence type="ECO:0000259" key="4">
    <source>
        <dbReference type="Pfam" id="PF00669"/>
    </source>
</evidence>
<keyword evidence="3" id="KW-0964">Secreted</keyword>